<feature type="transmembrane region" description="Helical" evidence="1">
    <location>
        <begin position="109"/>
        <end position="128"/>
    </location>
</feature>
<reference evidence="2 3" key="1">
    <citation type="submission" date="2022-01" db="EMBL/GenBank/DDBJ databases">
        <authorList>
            <person name="Xiong W."/>
            <person name="Schranz E."/>
        </authorList>
    </citation>
    <scope>NUCLEOTIDE SEQUENCE [LARGE SCALE GENOMIC DNA]</scope>
</reference>
<keyword evidence="1" id="KW-0812">Transmembrane</keyword>
<feature type="transmembrane region" description="Helical" evidence="1">
    <location>
        <begin position="12"/>
        <end position="30"/>
    </location>
</feature>
<dbReference type="Proteomes" id="UP001157418">
    <property type="component" value="Unassembled WGS sequence"/>
</dbReference>
<keyword evidence="1" id="KW-1133">Transmembrane helix</keyword>
<dbReference type="AlphaFoldDB" id="A0AAU9MBJ3"/>
<evidence type="ECO:0008006" key="4">
    <source>
        <dbReference type="Google" id="ProtNLM"/>
    </source>
</evidence>
<keyword evidence="1" id="KW-0472">Membrane</keyword>
<dbReference type="EMBL" id="CAKMRJ010001332">
    <property type="protein sequence ID" value="CAH1424105.1"/>
    <property type="molecule type" value="Genomic_DNA"/>
</dbReference>
<comment type="caution">
    <text evidence="2">The sequence shown here is derived from an EMBL/GenBank/DDBJ whole genome shotgun (WGS) entry which is preliminary data.</text>
</comment>
<protein>
    <recommendedName>
        <fullName evidence="4">Transmembrane protein</fullName>
    </recommendedName>
</protein>
<dbReference type="PANTHER" id="PTHR35307">
    <property type="entry name" value="PROTEIN, PUTATIVE-RELATED"/>
    <property type="match status" value="1"/>
</dbReference>
<evidence type="ECO:0000313" key="2">
    <source>
        <dbReference type="EMBL" id="CAH1424105.1"/>
    </source>
</evidence>
<accession>A0AAU9MBJ3</accession>
<proteinExistence type="predicted"/>
<name>A0AAU9MBJ3_9ASTR</name>
<evidence type="ECO:0000256" key="1">
    <source>
        <dbReference type="SAM" id="Phobius"/>
    </source>
</evidence>
<organism evidence="2 3">
    <name type="scientific">Lactuca virosa</name>
    <dbReference type="NCBI Taxonomy" id="75947"/>
    <lineage>
        <taxon>Eukaryota</taxon>
        <taxon>Viridiplantae</taxon>
        <taxon>Streptophyta</taxon>
        <taxon>Embryophyta</taxon>
        <taxon>Tracheophyta</taxon>
        <taxon>Spermatophyta</taxon>
        <taxon>Magnoliopsida</taxon>
        <taxon>eudicotyledons</taxon>
        <taxon>Gunneridae</taxon>
        <taxon>Pentapetalae</taxon>
        <taxon>asterids</taxon>
        <taxon>campanulids</taxon>
        <taxon>Asterales</taxon>
        <taxon>Asteraceae</taxon>
        <taxon>Cichorioideae</taxon>
        <taxon>Cichorieae</taxon>
        <taxon>Lactucinae</taxon>
        <taxon>Lactuca</taxon>
    </lineage>
</organism>
<gene>
    <name evidence="2" type="ORF">LVIROSA_LOCUS11343</name>
</gene>
<dbReference type="PANTHER" id="PTHR35307:SF3">
    <property type="entry name" value="DUF4220 DOMAIN-CONTAINING PROTEIN"/>
    <property type="match status" value="1"/>
</dbReference>
<feature type="transmembrane region" description="Helical" evidence="1">
    <location>
        <begin position="80"/>
        <end position="97"/>
    </location>
</feature>
<evidence type="ECO:0000313" key="3">
    <source>
        <dbReference type="Proteomes" id="UP001157418"/>
    </source>
</evidence>
<sequence length="141" mass="15960">MALESRAEHAMPWVGMYICIASLVCTLAMVADVIQGFRQWKLWFPCRFFTINSVSITLIAISTKLPVDLSSDMSSDNHDILAKFVSTILLFTMLANFLPSVGLMNDKELLLNTVALWMLILTINFQRLEEFYNNGTRSCTV</sequence>
<keyword evidence="3" id="KW-1185">Reference proteome</keyword>